<feature type="non-terminal residue" evidence="1">
    <location>
        <position position="1"/>
    </location>
</feature>
<accession>A0A2J4R261</accession>
<protein>
    <submittedName>
        <fullName evidence="1">NUDIX hydrolase</fullName>
    </submittedName>
</protein>
<organism evidence="1 2">
    <name type="scientific">Klebsiella michiganensis</name>
    <dbReference type="NCBI Taxonomy" id="1134687"/>
    <lineage>
        <taxon>Bacteria</taxon>
        <taxon>Pseudomonadati</taxon>
        <taxon>Pseudomonadota</taxon>
        <taxon>Gammaproteobacteria</taxon>
        <taxon>Enterobacterales</taxon>
        <taxon>Enterobacteriaceae</taxon>
        <taxon>Klebsiella/Raoultella group</taxon>
        <taxon>Klebsiella</taxon>
    </lineage>
</organism>
<reference evidence="1 2" key="2">
    <citation type="submission" date="2018-01" db="EMBL/GenBank/DDBJ databases">
        <title>Genomic study of Klebsiella pneumoniae.</title>
        <authorList>
            <person name="Yang Y."/>
            <person name="Bicalho R."/>
        </authorList>
    </citation>
    <scope>NUCLEOTIDE SEQUENCE [LARGE SCALE GENOMIC DNA]</scope>
    <source>
        <strain evidence="1 2">A11</strain>
    </source>
</reference>
<keyword evidence="1" id="KW-0378">Hydrolase</keyword>
<reference evidence="1 2" key="1">
    <citation type="submission" date="2017-11" db="EMBL/GenBank/DDBJ databases">
        <authorList>
            <person name="Han C.G."/>
        </authorList>
    </citation>
    <scope>NUCLEOTIDE SEQUENCE [LARGE SCALE GENOMIC DNA]</scope>
    <source>
        <strain evidence="1 2">A11</strain>
    </source>
</reference>
<name>A0A2J4R261_9ENTR</name>
<dbReference type="InterPro" id="IPR015797">
    <property type="entry name" value="NUDIX_hydrolase-like_dom_sf"/>
</dbReference>
<evidence type="ECO:0000313" key="1">
    <source>
        <dbReference type="EMBL" id="PLL37380.1"/>
    </source>
</evidence>
<proteinExistence type="predicted"/>
<sequence>DQDEVMETGWFTLEEIGQLIARGEMPDGLSLVPLLHLMAQRRTGLA</sequence>
<comment type="caution">
    <text evidence="1">The sequence shown here is derived from an EMBL/GenBank/DDBJ whole genome shotgun (WGS) entry which is preliminary data.</text>
</comment>
<dbReference type="EMBL" id="PIDS01000593">
    <property type="protein sequence ID" value="PLL37380.1"/>
    <property type="molecule type" value="Genomic_DNA"/>
</dbReference>
<dbReference type="GO" id="GO:0016787">
    <property type="term" value="F:hydrolase activity"/>
    <property type="evidence" value="ECO:0007669"/>
    <property type="project" value="UniProtKB-KW"/>
</dbReference>
<dbReference type="AlphaFoldDB" id="A0A2J4R261"/>
<gene>
    <name evidence="1" type="ORF">CWN50_17305</name>
</gene>
<evidence type="ECO:0000313" key="2">
    <source>
        <dbReference type="Proteomes" id="UP000234505"/>
    </source>
</evidence>
<dbReference type="SUPFAM" id="SSF55811">
    <property type="entry name" value="Nudix"/>
    <property type="match status" value="1"/>
</dbReference>
<dbReference type="Proteomes" id="UP000234505">
    <property type="component" value="Unassembled WGS sequence"/>
</dbReference>